<evidence type="ECO:0000313" key="2">
    <source>
        <dbReference type="Proteomes" id="UP000789920"/>
    </source>
</evidence>
<name>A0ACA9LAN8_9GLOM</name>
<comment type="caution">
    <text evidence="1">The sequence shown here is derived from an EMBL/GenBank/DDBJ whole genome shotgun (WGS) entry which is preliminary data.</text>
</comment>
<gene>
    <name evidence="1" type="ORF">RPERSI_LOCUS2604</name>
</gene>
<reference evidence="1" key="1">
    <citation type="submission" date="2021-06" db="EMBL/GenBank/DDBJ databases">
        <authorList>
            <person name="Kallberg Y."/>
            <person name="Tangrot J."/>
            <person name="Rosling A."/>
        </authorList>
    </citation>
    <scope>NUCLEOTIDE SEQUENCE</scope>
    <source>
        <strain evidence="1">MA461A</strain>
    </source>
</reference>
<organism evidence="1 2">
    <name type="scientific">Racocetra persica</name>
    <dbReference type="NCBI Taxonomy" id="160502"/>
    <lineage>
        <taxon>Eukaryota</taxon>
        <taxon>Fungi</taxon>
        <taxon>Fungi incertae sedis</taxon>
        <taxon>Mucoromycota</taxon>
        <taxon>Glomeromycotina</taxon>
        <taxon>Glomeromycetes</taxon>
        <taxon>Diversisporales</taxon>
        <taxon>Gigasporaceae</taxon>
        <taxon>Racocetra</taxon>
    </lineage>
</organism>
<feature type="non-terminal residue" evidence="1">
    <location>
        <position position="1"/>
    </location>
</feature>
<sequence length="886" mass="97379">TDEPWYCDKCLAKPGETVTCALCPKQSGAFRRMKDGDKAGTWVHLVCALWMPGMWIGKTAEMSEITIEIIDQKNWNKPCCVCGPGDSQEGATVHCDAGECKSWLHVTCAQSLNLLECVEEDPEISDPYFVYCPQHGSHGPPRLNEWERWYRKRDKFLEQVRKEESTARLKRIKSYPDSGTGLLEIFEDRYAKYRGRREQRIARCRRKIAQMNSQIQGLGEQKDKYENQTKDYANKITNLKKENAAIEKYLEQVNESLLILSKSMINLPNNSALNAAQSSSKVCPSVIDNPAVNSILKFLETTPEVQWTDQSKDIAQKIQINKLDTSCVTSLGIKSIQQIVSQREKEQKVKKTKKGKRRSTNSRNSTSGSSKKKDKKPADTRSDNTATRSVQDVPSPTAKKKQRGRPAKSKINDSKKKSKASNNYPENTDSVNGNNSITSFDSMQGVQDTSFVDIIDAVGDRQTNGDTSLKSENFASSIFTSPASNIYTNGVDVGKFPFNVNKITSIATLLNPVENIENSSNLNIVDNNQNIIFGTNNLANRLAKCADGFATSNAGVNVNTINDLFNSNRIGNIGGSSINGSFINSTPAMFANGQLSVNSVSRNGGNLANSIATSFVNGAIAGPSTGGSGIGQYPQMKGILNPLHVTSVPGGFATSPTNDTVAKISYLTSSIVPSTVPLFTATPTPAGFFTTTPVAHEASPSKRRKVEEENNQETQLDGEKRRKTSKGKRPSKKASEQSEETVTEDVPERPQIPQPICAVCNLVPPPSTDQPSATYITPTKARNSMLLKGRDKVHRMIRCNFCKKWYHLACMNPARRTMPTGCEDCDPGSDASDDSSPENERPPSPRVPAETNEDQGDGSSQSTEKGKSKKDVVVTRKWKLRSANKH</sequence>
<protein>
    <submittedName>
        <fullName evidence="1">31852_t:CDS:1</fullName>
    </submittedName>
</protein>
<evidence type="ECO:0000313" key="1">
    <source>
        <dbReference type="EMBL" id="CAG8518852.1"/>
    </source>
</evidence>
<dbReference type="EMBL" id="CAJVQC010002907">
    <property type="protein sequence ID" value="CAG8518852.1"/>
    <property type="molecule type" value="Genomic_DNA"/>
</dbReference>
<proteinExistence type="predicted"/>
<dbReference type="Proteomes" id="UP000789920">
    <property type="component" value="Unassembled WGS sequence"/>
</dbReference>
<accession>A0ACA9LAN8</accession>
<keyword evidence="2" id="KW-1185">Reference proteome</keyword>